<dbReference type="AlphaFoldDB" id="A0A6P1XZS3"/>
<feature type="transmembrane region" description="Helical" evidence="1">
    <location>
        <begin position="415"/>
        <end position="438"/>
    </location>
</feature>
<evidence type="ECO:0000313" key="2">
    <source>
        <dbReference type="EMBL" id="QHX42941.1"/>
    </source>
</evidence>
<sequence>MNAINILGIVGIIAAFILLTILIMKGLNIFLTVFICTLVVAVTTRMPIYGAFKTNFMVGFSSFFQNYFLLFLTGSLLAKAMDITGAAKSIAKAIIKLMGVDLAFVSVPLACGVLAYGGVTAHVCAFCVFSIALQVFRAADIPRRIIPGALCFGCSTFAMISPGAVQIHNAVPANNLGTPYTAGFVNGWISCLFMLVMGLIWLSMYIKKAKANGEHFAPIAGDDISDDPNERLPAPLLALLPLIVTIILVNIKNGKGAALIPVEVAVLAGTVFAVVVMYPFVKKGSLGKTFTDGVQMCLVSVTATSAVVGFGYVVSHSAQFSLITNAMINVPGPKLLSLFIGTTVIAGVCGSASGGLGIAVPILGSVYTKLGLSAASVHRVMALSSSALDSLPHNGYIVTVTNGLCRETHKASYGLTFRLTVVVPFLGSLLGVLLFTLFPNLP</sequence>
<evidence type="ECO:0000313" key="3">
    <source>
        <dbReference type="Proteomes" id="UP000464374"/>
    </source>
</evidence>
<dbReference type="Proteomes" id="UP000464374">
    <property type="component" value="Chromosome"/>
</dbReference>
<feature type="transmembrane region" description="Helical" evidence="1">
    <location>
        <begin position="29"/>
        <end position="50"/>
    </location>
</feature>
<protein>
    <submittedName>
        <fullName evidence="2">GntP family permease</fullName>
    </submittedName>
</protein>
<feature type="transmembrane region" description="Helical" evidence="1">
    <location>
        <begin position="293"/>
        <end position="315"/>
    </location>
</feature>
<feature type="transmembrane region" description="Helical" evidence="1">
    <location>
        <begin position="56"/>
        <end position="78"/>
    </location>
</feature>
<organism evidence="2 3">
    <name type="scientific">Treponema vincentii</name>
    <dbReference type="NCBI Taxonomy" id="69710"/>
    <lineage>
        <taxon>Bacteria</taxon>
        <taxon>Pseudomonadati</taxon>
        <taxon>Spirochaetota</taxon>
        <taxon>Spirochaetia</taxon>
        <taxon>Spirochaetales</taxon>
        <taxon>Treponemataceae</taxon>
        <taxon>Treponema</taxon>
    </lineage>
</organism>
<feature type="transmembrane region" description="Helical" evidence="1">
    <location>
        <begin position="113"/>
        <end position="133"/>
    </location>
</feature>
<gene>
    <name evidence="2" type="ORF">GWP43_05235</name>
</gene>
<feature type="transmembrane region" description="Helical" evidence="1">
    <location>
        <begin position="232"/>
        <end position="251"/>
    </location>
</feature>
<dbReference type="PANTHER" id="PTHR30354">
    <property type="entry name" value="GNT FAMILY GLUCONATE TRANSPORTER"/>
    <property type="match status" value="1"/>
</dbReference>
<keyword evidence="1" id="KW-0472">Membrane</keyword>
<feature type="transmembrane region" description="Helical" evidence="1">
    <location>
        <begin position="185"/>
        <end position="206"/>
    </location>
</feature>
<dbReference type="EMBL" id="CP048020">
    <property type="protein sequence ID" value="QHX42941.1"/>
    <property type="molecule type" value="Genomic_DNA"/>
</dbReference>
<feature type="transmembrane region" description="Helical" evidence="1">
    <location>
        <begin position="6"/>
        <end position="24"/>
    </location>
</feature>
<dbReference type="GO" id="GO:0005886">
    <property type="term" value="C:plasma membrane"/>
    <property type="evidence" value="ECO:0007669"/>
    <property type="project" value="TreeGrafter"/>
</dbReference>
<keyword evidence="1" id="KW-0812">Transmembrane</keyword>
<dbReference type="InterPro" id="IPR003474">
    <property type="entry name" value="Glcn_transporter"/>
</dbReference>
<name>A0A6P1XZS3_9SPIR</name>
<keyword evidence="1" id="KW-1133">Transmembrane helix</keyword>
<dbReference type="GO" id="GO:0015128">
    <property type="term" value="F:gluconate transmembrane transporter activity"/>
    <property type="evidence" value="ECO:0007669"/>
    <property type="project" value="InterPro"/>
</dbReference>
<dbReference type="RefSeq" id="WP_162663235.1">
    <property type="nucleotide sequence ID" value="NZ_CP048020.1"/>
</dbReference>
<proteinExistence type="predicted"/>
<reference evidence="2 3" key="1">
    <citation type="submission" date="2020-01" db="EMBL/GenBank/DDBJ databases">
        <title>Complete genome sequence of a human oral phylogroup 1 Treponema sp. strain ATCC 700766, originally isolated from periodontitis dental plaque.</title>
        <authorList>
            <person name="Chan Y."/>
            <person name="Huo Y.-B."/>
            <person name="Yu X.-L."/>
            <person name="Zeng H."/>
            <person name="Leung W.-K."/>
            <person name="Watt R.M."/>
        </authorList>
    </citation>
    <scope>NUCLEOTIDE SEQUENCE [LARGE SCALE GENOMIC DNA]</scope>
    <source>
        <strain evidence="2 3">OMZ 804</strain>
    </source>
</reference>
<feature type="transmembrane region" description="Helical" evidence="1">
    <location>
        <begin position="335"/>
        <end position="363"/>
    </location>
</feature>
<dbReference type="KEGG" id="trz:GWP43_05235"/>
<dbReference type="PANTHER" id="PTHR30354:SF7">
    <property type="entry name" value="BLL7963 PROTEIN"/>
    <property type="match status" value="1"/>
</dbReference>
<feature type="transmembrane region" description="Helical" evidence="1">
    <location>
        <begin position="257"/>
        <end position="281"/>
    </location>
</feature>
<evidence type="ECO:0000256" key="1">
    <source>
        <dbReference type="SAM" id="Phobius"/>
    </source>
</evidence>
<feature type="transmembrane region" description="Helical" evidence="1">
    <location>
        <begin position="145"/>
        <end position="165"/>
    </location>
</feature>
<accession>A0A6P1XZS3</accession>